<gene>
    <name evidence="4" type="ORF">JAO71_00210</name>
</gene>
<dbReference type="InterPro" id="IPR028082">
    <property type="entry name" value="Peripla_BP_I"/>
</dbReference>
<dbReference type="Proteomes" id="UP000605013">
    <property type="component" value="Unassembled WGS sequence"/>
</dbReference>
<reference evidence="4 5" key="1">
    <citation type="submission" date="2020-12" db="EMBL/GenBank/DDBJ databases">
        <title>Olleya sediminilitoris sp. nov., isolated from a tidal flat.</title>
        <authorList>
            <person name="Park S."/>
            <person name="Yoon J.-H."/>
        </authorList>
    </citation>
    <scope>NUCLEOTIDE SEQUENCE [LARGE SCALE GENOMIC DNA]</scope>
    <source>
        <strain evidence="4 5">YSTF-M6</strain>
    </source>
</reference>
<dbReference type="SUPFAM" id="SSF53822">
    <property type="entry name" value="Periplasmic binding protein-like I"/>
    <property type="match status" value="1"/>
</dbReference>
<accession>A0ABS1WGF1</accession>
<evidence type="ECO:0000256" key="2">
    <source>
        <dbReference type="ARBA" id="ARBA00022729"/>
    </source>
</evidence>
<protein>
    <submittedName>
        <fullName evidence="4">ABC transporter substrate-binding protein</fullName>
    </submittedName>
</protein>
<feature type="domain" description="Leucine-binding protein" evidence="3">
    <location>
        <begin position="46"/>
        <end position="294"/>
    </location>
</feature>
<comment type="caution">
    <text evidence="4">The sequence shown here is derived from an EMBL/GenBank/DDBJ whole genome shotgun (WGS) entry which is preliminary data.</text>
</comment>
<evidence type="ECO:0000259" key="3">
    <source>
        <dbReference type="Pfam" id="PF13458"/>
    </source>
</evidence>
<evidence type="ECO:0000313" key="5">
    <source>
        <dbReference type="Proteomes" id="UP000605013"/>
    </source>
</evidence>
<keyword evidence="2" id="KW-0732">Signal</keyword>
<keyword evidence="5" id="KW-1185">Reference proteome</keyword>
<dbReference type="EMBL" id="JAEMEF010000001">
    <property type="protein sequence ID" value="MBL7558206.1"/>
    <property type="molecule type" value="Genomic_DNA"/>
</dbReference>
<organism evidence="4 5">
    <name type="scientific">Olleya sediminilitoris</name>
    <dbReference type="NCBI Taxonomy" id="2795739"/>
    <lineage>
        <taxon>Bacteria</taxon>
        <taxon>Pseudomonadati</taxon>
        <taxon>Bacteroidota</taxon>
        <taxon>Flavobacteriia</taxon>
        <taxon>Flavobacteriales</taxon>
        <taxon>Flavobacteriaceae</taxon>
    </lineage>
</organism>
<comment type="similarity">
    <text evidence="1">Belongs to the leucine-binding protein family.</text>
</comment>
<dbReference type="RefSeq" id="WP_202998405.1">
    <property type="nucleotide sequence ID" value="NZ_JAEMEF010000001.1"/>
</dbReference>
<dbReference type="InterPro" id="IPR028081">
    <property type="entry name" value="Leu-bd"/>
</dbReference>
<sequence>MNKKKIGVLLPQSKVHPTMVKDFVDGLKLMMPSSNYSFCIEGIGLGDNAETVINAIQKLVYQEDVVLITGLLGHRGLGEILDYVEGTELPFLYADFGATMPLDLSKRKNIFCNSLDLYQACNALGRHLISRGLSRIMTSTCYYESGYGFTQALHDTLYENNKAEFTGHFITPLHPRENEAELMKQFVLETKPDAIFAFYNGIYAKEHAEYLQQNKINKTTALYTLPFTVDDKILNEFPEVFNTTKCVSSWFKELETKENEFFVKLYNEKYNKIPSVFSVLGFENGLLINNYLNHENSFSKEKITGPRGVLLFDSTHRISHKQFLWELSWENNSYKHNCLEILNSNFKNLTITSEENGWHNAYLCV</sequence>
<dbReference type="Pfam" id="PF13458">
    <property type="entry name" value="Peripla_BP_6"/>
    <property type="match status" value="1"/>
</dbReference>
<name>A0ABS1WGF1_9FLAO</name>
<evidence type="ECO:0000256" key="1">
    <source>
        <dbReference type="ARBA" id="ARBA00010062"/>
    </source>
</evidence>
<evidence type="ECO:0000313" key="4">
    <source>
        <dbReference type="EMBL" id="MBL7558206.1"/>
    </source>
</evidence>
<dbReference type="Gene3D" id="3.40.50.2300">
    <property type="match status" value="2"/>
</dbReference>
<proteinExistence type="inferred from homology"/>